<dbReference type="GO" id="GO:0032259">
    <property type="term" value="P:methylation"/>
    <property type="evidence" value="ECO:0007669"/>
    <property type="project" value="UniProtKB-KW"/>
</dbReference>
<dbReference type="InterPro" id="IPR029063">
    <property type="entry name" value="SAM-dependent_MTases_sf"/>
</dbReference>
<keyword evidence="6" id="KW-1185">Reference proteome</keyword>
<accession>A0A9N8W036</accession>
<keyword evidence="2" id="KW-0808">Transferase</keyword>
<evidence type="ECO:0000256" key="2">
    <source>
        <dbReference type="ARBA" id="ARBA00022679"/>
    </source>
</evidence>
<protein>
    <submittedName>
        <fullName evidence="5">6941_t:CDS:1</fullName>
    </submittedName>
</protein>
<dbReference type="GO" id="GO:0032981">
    <property type="term" value="P:mitochondrial respiratory chain complex I assembly"/>
    <property type="evidence" value="ECO:0007669"/>
    <property type="project" value="TreeGrafter"/>
</dbReference>
<feature type="compositionally biased region" description="Basic and acidic residues" evidence="3">
    <location>
        <begin position="313"/>
        <end position="325"/>
    </location>
</feature>
<dbReference type="PANTHER" id="PTHR13090">
    <property type="entry name" value="ARGININE-HYDROXYLASE NDUFAF5, MITOCHONDRIAL"/>
    <property type="match status" value="1"/>
</dbReference>
<dbReference type="SUPFAM" id="SSF53335">
    <property type="entry name" value="S-adenosyl-L-methionine-dependent methyltransferases"/>
    <property type="match status" value="1"/>
</dbReference>
<sequence>MHRTCLIIPRILFRHASTTSSGTPAEFRIFDRAAKQRQRDRAAADVENSRVADYLKDEVAERVVDRLADIKRKFNTIVDLGSGCGHIEKFIEKDMVQKIIMCDISRNMLERDKDIKYNVEVERRAIDEELLPFEEDSLDAVVSSMSLHWVNDLPGALIQIRRSLKPDSPFIGAILGGDTLFELRTSLQLTEQEREGGLSPRVSPMTTVRDVGSLLSRAGFNLTTIDVDDIVVNYPSMFELMMDLRSMGESNAVIARRPYLTRDNLIAASAVYKELYGDSNGNIPATFQVIYMIGWKPHTTQPRPMPRGSAKVSIKETFEKDESKD</sequence>
<dbReference type="Gene3D" id="3.40.50.150">
    <property type="entry name" value="Vaccinia Virus protein VP39"/>
    <property type="match status" value="1"/>
</dbReference>
<organism evidence="5 6">
    <name type="scientific">Paraglomus occultum</name>
    <dbReference type="NCBI Taxonomy" id="144539"/>
    <lineage>
        <taxon>Eukaryota</taxon>
        <taxon>Fungi</taxon>
        <taxon>Fungi incertae sedis</taxon>
        <taxon>Mucoromycota</taxon>
        <taxon>Glomeromycotina</taxon>
        <taxon>Glomeromycetes</taxon>
        <taxon>Paraglomerales</taxon>
        <taxon>Paraglomeraceae</taxon>
        <taxon>Paraglomus</taxon>
    </lineage>
</organism>
<dbReference type="Pfam" id="PF08241">
    <property type="entry name" value="Methyltransf_11"/>
    <property type="match status" value="1"/>
</dbReference>
<evidence type="ECO:0000256" key="1">
    <source>
        <dbReference type="ARBA" id="ARBA00022603"/>
    </source>
</evidence>
<evidence type="ECO:0000259" key="4">
    <source>
        <dbReference type="Pfam" id="PF08241"/>
    </source>
</evidence>
<keyword evidence="1" id="KW-0489">Methyltransferase</keyword>
<dbReference type="AlphaFoldDB" id="A0A9N8W036"/>
<gene>
    <name evidence="5" type="ORF">POCULU_LOCUS866</name>
</gene>
<dbReference type="EMBL" id="CAJVPJ010000053">
    <property type="protein sequence ID" value="CAG8467403.1"/>
    <property type="molecule type" value="Genomic_DNA"/>
</dbReference>
<name>A0A9N8W036_9GLOM</name>
<feature type="region of interest" description="Disordered" evidence="3">
    <location>
        <begin position="301"/>
        <end position="325"/>
    </location>
</feature>
<reference evidence="5" key="1">
    <citation type="submission" date="2021-06" db="EMBL/GenBank/DDBJ databases">
        <authorList>
            <person name="Kallberg Y."/>
            <person name="Tangrot J."/>
            <person name="Rosling A."/>
        </authorList>
    </citation>
    <scope>NUCLEOTIDE SEQUENCE</scope>
    <source>
        <strain evidence="5">IA702</strain>
    </source>
</reference>
<evidence type="ECO:0000313" key="6">
    <source>
        <dbReference type="Proteomes" id="UP000789572"/>
    </source>
</evidence>
<dbReference type="InterPro" id="IPR050602">
    <property type="entry name" value="Malonyl-ACP_OMT"/>
</dbReference>
<dbReference type="OrthoDB" id="16816at2759"/>
<dbReference type="CDD" id="cd02440">
    <property type="entry name" value="AdoMet_MTases"/>
    <property type="match status" value="1"/>
</dbReference>
<comment type="caution">
    <text evidence="5">The sequence shown here is derived from an EMBL/GenBank/DDBJ whole genome shotgun (WGS) entry which is preliminary data.</text>
</comment>
<proteinExistence type="predicted"/>
<dbReference type="InterPro" id="IPR013216">
    <property type="entry name" value="Methyltransf_11"/>
</dbReference>
<dbReference type="GO" id="GO:0005739">
    <property type="term" value="C:mitochondrion"/>
    <property type="evidence" value="ECO:0007669"/>
    <property type="project" value="TreeGrafter"/>
</dbReference>
<dbReference type="PANTHER" id="PTHR13090:SF1">
    <property type="entry name" value="ARGININE-HYDROXYLASE NDUFAF5, MITOCHONDRIAL"/>
    <property type="match status" value="1"/>
</dbReference>
<dbReference type="GO" id="GO:0008757">
    <property type="term" value="F:S-adenosylmethionine-dependent methyltransferase activity"/>
    <property type="evidence" value="ECO:0007669"/>
    <property type="project" value="InterPro"/>
</dbReference>
<feature type="domain" description="Methyltransferase type 11" evidence="4">
    <location>
        <begin position="78"/>
        <end position="170"/>
    </location>
</feature>
<evidence type="ECO:0000313" key="5">
    <source>
        <dbReference type="EMBL" id="CAG8467403.1"/>
    </source>
</evidence>
<dbReference type="Proteomes" id="UP000789572">
    <property type="component" value="Unassembled WGS sequence"/>
</dbReference>
<evidence type="ECO:0000256" key="3">
    <source>
        <dbReference type="SAM" id="MobiDB-lite"/>
    </source>
</evidence>